<evidence type="ECO:0000313" key="4">
    <source>
        <dbReference type="Proteomes" id="UP000077381"/>
    </source>
</evidence>
<dbReference type="NCBIfam" id="NF047843">
    <property type="entry name" value="MST_Rv0443"/>
    <property type="match status" value="1"/>
</dbReference>
<dbReference type="PATRIC" id="fig|1716141.3.peg.5007"/>
<dbReference type="Pfam" id="PF12867">
    <property type="entry name" value="DinB_2"/>
    <property type="match status" value="1"/>
</dbReference>
<dbReference type="InterPro" id="IPR024775">
    <property type="entry name" value="DinB-like"/>
</dbReference>
<dbReference type="EMBL" id="LOHS01000100">
    <property type="protein sequence ID" value="OAH11885.1"/>
    <property type="molecule type" value="Genomic_DNA"/>
</dbReference>
<protein>
    <submittedName>
        <fullName evidence="3">DinB superfamily protein</fullName>
    </submittedName>
</protein>
<organism evidence="3 4">
    <name type="scientific">Streptomyces jeddahensis</name>
    <dbReference type="NCBI Taxonomy" id="1716141"/>
    <lineage>
        <taxon>Bacteria</taxon>
        <taxon>Bacillati</taxon>
        <taxon>Actinomycetota</taxon>
        <taxon>Actinomycetes</taxon>
        <taxon>Kitasatosporales</taxon>
        <taxon>Streptomycetaceae</taxon>
        <taxon>Streptomyces</taxon>
    </lineage>
</organism>
<dbReference type="SUPFAM" id="SSF109854">
    <property type="entry name" value="DinB/YfiT-like putative metalloenzymes"/>
    <property type="match status" value="1"/>
</dbReference>
<evidence type="ECO:0000256" key="1">
    <source>
        <dbReference type="SAM" id="MobiDB-lite"/>
    </source>
</evidence>
<sequence>MEQQVRPDWAGADGKPQWATGKGQDVNSTDVLRDGYGRIQEAVHAAVEGLSPEELTARIDPGANSIAWLVWHLTRVQDDHISDVAGLEQVWLTQNWADRFGLPYAKGATGFGHSSRQVGKMRIESGDLLLGYYDAVHEQTLDFLSGLEDGDLDRIVDESWTPAVTLGVRLVSVIEDDLQHAGQAAFVRGVLERREED</sequence>
<dbReference type="STRING" id="1716141.STSP_47650"/>
<dbReference type="InterPro" id="IPR034660">
    <property type="entry name" value="DinB/YfiT-like"/>
</dbReference>
<gene>
    <name evidence="3" type="ORF">STSP_47650</name>
</gene>
<name>A0A177HLU6_9ACTN</name>
<feature type="domain" description="DinB-like" evidence="2">
    <location>
        <begin position="39"/>
        <end position="184"/>
    </location>
</feature>
<accession>A0A177HLU6</accession>
<keyword evidence="4" id="KW-1185">Reference proteome</keyword>
<proteinExistence type="predicted"/>
<dbReference type="AlphaFoldDB" id="A0A177HLU6"/>
<evidence type="ECO:0000259" key="2">
    <source>
        <dbReference type="Pfam" id="PF12867"/>
    </source>
</evidence>
<dbReference type="Proteomes" id="UP000077381">
    <property type="component" value="Unassembled WGS sequence"/>
</dbReference>
<feature type="region of interest" description="Disordered" evidence="1">
    <location>
        <begin position="1"/>
        <end position="26"/>
    </location>
</feature>
<comment type="caution">
    <text evidence="3">The sequence shown here is derived from an EMBL/GenBank/DDBJ whole genome shotgun (WGS) entry which is preliminary data.</text>
</comment>
<evidence type="ECO:0000313" key="3">
    <source>
        <dbReference type="EMBL" id="OAH11885.1"/>
    </source>
</evidence>
<dbReference type="Gene3D" id="1.20.120.450">
    <property type="entry name" value="dinb family like domain"/>
    <property type="match status" value="1"/>
</dbReference>
<reference evidence="3 4" key="1">
    <citation type="submission" date="2015-12" db="EMBL/GenBank/DDBJ databases">
        <title>Genome sequence of Streptomyces sp. G25.</title>
        <authorList>
            <person name="Poehlein A."/>
            <person name="Roettig A."/>
            <person name="Hiessl S."/>
            <person name="Hauschild P."/>
            <person name="Schauer J."/>
            <person name="Madkour M.H."/>
            <person name="Al-Ansari A.M."/>
            <person name="Almakishah N.H."/>
            <person name="Steinbuechel A."/>
            <person name="Daniel R."/>
        </authorList>
    </citation>
    <scope>NUCLEOTIDE SEQUENCE [LARGE SCALE GENOMIC DNA]</scope>
    <source>
        <strain evidence="4">G25(2015)</strain>
    </source>
</reference>